<organism evidence="2 3">
    <name type="scientific">Polarella glacialis</name>
    <name type="common">Dinoflagellate</name>
    <dbReference type="NCBI Taxonomy" id="89957"/>
    <lineage>
        <taxon>Eukaryota</taxon>
        <taxon>Sar</taxon>
        <taxon>Alveolata</taxon>
        <taxon>Dinophyceae</taxon>
        <taxon>Suessiales</taxon>
        <taxon>Suessiaceae</taxon>
        <taxon>Polarella</taxon>
    </lineage>
</organism>
<evidence type="ECO:0000256" key="1">
    <source>
        <dbReference type="SAM" id="MobiDB-lite"/>
    </source>
</evidence>
<dbReference type="SUPFAM" id="SSF52540">
    <property type="entry name" value="P-loop containing nucleoside triphosphate hydrolases"/>
    <property type="match status" value="1"/>
</dbReference>
<feature type="non-terminal residue" evidence="2">
    <location>
        <position position="1"/>
    </location>
</feature>
<accession>A0A813J2S1</accession>
<reference evidence="2" key="1">
    <citation type="submission" date="2021-02" db="EMBL/GenBank/DDBJ databases">
        <authorList>
            <person name="Dougan E. K."/>
            <person name="Rhodes N."/>
            <person name="Thang M."/>
            <person name="Chan C."/>
        </authorList>
    </citation>
    <scope>NUCLEOTIDE SEQUENCE</scope>
</reference>
<feature type="non-terminal residue" evidence="2">
    <location>
        <position position="337"/>
    </location>
</feature>
<dbReference type="EMBL" id="CAJNNW010018216">
    <property type="protein sequence ID" value="CAE8662568.1"/>
    <property type="molecule type" value="Genomic_DNA"/>
</dbReference>
<comment type="caution">
    <text evidence="2">The sequence shown here is derived from an EMBL/GenBank/DDBJ whole genome shotgun (WGS) entry which is preliminary data.</text>
</comment>
<evidence type="ECO:0000313" key="2">
    <source>
        <dbReference type="EMBL" id="CAE8662568.1"/>
    </source>
</evidence>
<name>A0A813J2S1_POLGL</name>
<dbReference type="AlphaFoldDB" id="A0A813J2S1"/>
<protein>
    <submittedName>
        <fullName evidence="2">Uncharacterized protein</fullName>
    </submittedName>
</protein>
<evidence type="ECO:0000313" key="3">
    <source>
        <dbReference type="Proteomes" id="UP000626109"/>
    </source>
</evidence>
<sequence length="337" mass="35185">DITPEIREFSAPEKASQVGWWGAIGNSSSGEAFGGDGHGKRHSQGHANGSGDLQAEAFGKAEAAKDVAGLWEAAFAGRDAALVAIAPSTSKGEVGAWDTARLRADIGRRAEVSSVPAIRIVVLGAPRVGKSTVAQSLAKMLGAEGQLEDGPAWLQIARGFWPSSSKSRAEAHVWDASSASLPGLTSQMLADPQAATVVVAVVDAASPCHRDAMAFLAECDAAIDLPSASFAAPRRVLIVENVFPDPAAGEEEDGTGLEDQGRHEVKGRDHSVRCNPLTEEGCDMLCREFGGLLAEVVGEIEGRSSGTRVGAPKPVYDLRTSGDFREVLTRHTGSPLE</sequence>
<proteinExistence type="predicted"/>
<feature type="region of interest" description="Disordered" evidence="1">
    <location>
        <begin position="29"/>
        <end position="51"/>
    </location>
</feature>
<gene>
    <name evidence="2" type="ORF">PGLA2088_LOCUS14937</name>
</gene>
<dbReference type="InterPro" id="IPR027417">
    <property type="entry name" value="P-loop_NTPase"/>
</dbReference>
<dbReference type="Proteomes" id="UP000626109">
    <property type="component" value="Unassembled WGS sequence"/>
</dbReference>